<name>A0A0A1ZEA8_PROMR</name>
<dbReference type="PANTHER" id="PTHR42924:SF3">
    <property type="entry name" value="POLYMERASE_HISTIDINOL PHOSPHATASE N-TERMINAL DOMAIN-CONTAINING PROTEIN"/>
    <property type="match status" value="1"/>
</dbReference>
<comment type="caution">
    <text evidence="2">The sequence shown here is derived from an EMBL/GenBank/DDBJ whole genome shotgun (WGS) entry which is preliminary data.</text>
</comment>
<gene>
    <name evidence="2" type="ORF">EU91_0952</name>
</gene>
<dbReference type="Gene3D" id="3.20.20.140">
    <property type="entry name" value="Metal-dependent hydrolases"/>
    <property type="match status" value="1"/>
</dbReference>
<dbReference type="InterPro" id="IPR016195">
    <property type="entry name" value="Pol/histidinol_Pase-like"/>
</dbReference>
<dbReference type="InterPro" id="IPR052018">
    <property type="entry name" value="PHP_domain"/>
</dbReference>
<accession>A0A0A1ZEA8</accession>
<evidence type="ECO:0000313" key="3">
    <source>
        <dbReference type="Proteomes" id="UP000030598"/>
    </source>
</evidence>
<dbReference type="STRING" id="59925.EU91_0952"/>
<reference evidence="3" key="1">
    <citation type="journal article" date="2014" name="Sci. Data">
        <title>Genomes of diverse isolates of the marine cyanobacterium Prochlorococcus.</title>
        <authorList>
            <person name="Biller S."/>
            <person name="Berube P."/>
            <person name="Thompson J."/>
            <person name="Kelly L."/>
            <person name="Roggensack S."/>
            <person name="Awad L."/>
            <person name="Roache-Johnson K."/>
            <person name="Ding H."/>
            <person name="Giovannoni S.J."/>
            <person name="Moore L.R."/>
            <person name="Chisholm S.W."/>
        </authorList>
    </citation>
    <scope>NUCLEOTIDE SEQUENCE [LARGE SCALE GENOMIC DNA]</scope>
    <source>
        <strain evidence="3">GP2</strain>
    </source>
</reference>
<dbReference type="OrthoDB" id="9804333at2"/>
<proteinExistence type="predicted"/>
<dbReference type="RefSeq" id="WP_032524448.1">
    <property type="nucleotide sequence ID" value="NZ_CP138934.1"/>
</dbReference>
<dbReference type="eggNOG" id="COG0613">
    <property type="taxonomic scope" value="Bacteria"/>
</dbReference>
<dbReference type="PANTHER" id="PTHR42924">
    <property type="entry name" value="EXONUCLEASE"/>
    <property type="match status" value="1"/>
</dbReference>
<evidence type="ECO:0000313" key="2">
    <source>
        <dbReference type="EMBL" id="KGF87917.1"/>
    </source>
</evidence>
<sequence length="215" mass="24280">MNREDLVKLTSNINKNSCPKNINFHCHTKFSDGSLEPYELLEQAYKNNLKFLSITDHHTIKAHEYIKKNNILKKYPKDSFTLISGIEINCLILGCLVHVIGLGIDIKSKYLNPYILGESPIGNDLNIKSVIKAINLAGGLSFLAHPARYRIPFNKLIPEAKIQGIDGIEVWYDYELNEVWNPSLFVCSEIDKLADKYSMLKTCGTDSHGLSLLGR</sequence>
<evidence type="ECO:0000259" key="1">
    <source>
        <dbReference type="SMART" id="SM00481"/>
    </source>
</evidence>
<dbReference type="AlphaFoldDB" id="A0A0A1ZEA8"/>
<feature type="domain" description="Polymerase/histidinol phosphatase N-terminal" evidence="1">
    <location>
        <begin position="22"/>
        <end position="92"/>
    </location>
</feature>
<dbReference type="EMBL" id="JNAH01000004">
    <property type="protein sequence ID" value="KGF87917.1"/>
    <property type="molecule type" value="Genomic_DNA"/>
</dbReference>
<dbReference type="GO" id="GO:0004534">
    <property type="term" value="F:5'-3' RNA exonuclease activity"/>
    <property type="evidence" value="ECO:0007669"/>
    <property type="project" value="TreeGrafter"/>
</dbReference>
<dbReference type="InterPro" id="IPR004013">
    <property type="entry name" value="PHP_dom"/>
</dbReference>
<organism evidence="2 3">
    <name type="scientific">Prochlorococcus marinus str. GP2</name>
    <dbReference type="NCBI Taxonomy" id="59925"/>
    <lineage>
        <taxon>Bacteria</taxon>
        <taxon>Bacillati</taxon>
        <taxon>Cyanobacteriota</taxon>
        <taxon>Cyanophyceae</taxon>
        <taxon>Synechococcales</taxon>
        <taxon>Prochlorococcaceae</taxon>
        <taxon>Prochlorococcus</taxon>
    </lineage>
</organism>
<dbReference type="SMART" id="SM00481">
    <property type="entry name" value="POLIIIAc"/>
    <property type="match status" value="1"/>
</dbReference>
<dbReference type="SUPFAM" id="SSF89550">
    <property type="entry name" value="PHP domain-like"/>
    <property type="match status" value="1"/>
</dbReference>
<dbReference type="GO" id="GO:0035312">
    <property type="term" value="F:5'-3' DNA exonuclease activity"/>
    <property type="evidence" value="ECO:0007669"/>
    <property type="project" value="TreeGrafter"/>
</dbReference>
<protein>
    <submittedName>
        <fullName evidence="2">PHP family metal-dependent phosphoesterase</fullName>
    </submittedName>
</protein>
<dbReference type="Pfam" id="PF02811">
    <property type="entry name" value="PHP"/>
    <property type="match status" value="1"/>
</dbReference>
<dbReference type="InterPro" id="IPR003141">
    <property type="entry name" value="Pol/His_phosphatase_N"/>
</dbReference>
<dbReference type="CDD" id="cd07438">
    <property type="entry name" value="PHP_HisPPase_AMP"/>
    <property type="match status" value="1"/>
</dbReference>
<dbReference type="Proteomes" id="UP000030598">
    <property type="component" value="Unassembled WGS sequence"/>
</dbReference>